<name>A0ABY9YFP4_9GAMM</name>
<dbReference type="RefSeq" id="WP_311184012.1">
    <property type="nucleotide sequence ID" value="NZ_CP115543.1"/>
</dbReference>
<reference evidence="1 2" key="1">
    <citation type="submission" date="2022-12" db="EMBL/GenBank/DDBJ databases">
        <title>Two new species, Stenotrophomonas aracearum and Stenotrophomonas oahuensis, isolated from Anthurium (Araceae family) in Hawaii.</title>
        <authorList>
            <person name="Chunag S.C."/>
            <person name="Dobhal S."/>
            <person name="Alvarez A."/>
            <person name="Arif M."/>
        </authorList>
    </citation>
    <scope>NUCLEOTIDE SEQUENCE [LARGE SCALE GENOMIC DNA]</scope>
    <source>
        <strain evidence="1 2">A5588</strain>
    </source>
</reference>
<dbReference type="EMBL" id="CP115543">
    <property type="protein sequence ID" value="WNH49684.1"/>
    <property type="molecule type" value="Genomic_DNA"/>
</dbReference>
<evidence type="ECO:0000313" key="1">
    <source>
        <dbReference type="EMBL" id="WNH49684.1"/>
    </source>
</evidence>
<proteinExistence type="predicted"/>
<keyword evidence="2" id="KW-1185">Reference proteome</keyword>
<gene>
    <name evidence="1" type="ORF">PDM28_05050</name>
</gene>
<sequence>MEAIDIHALIAPQALACSTEITTRRKTATIAQRRAQLKALDTLSFYANATSQNLPLPVVTLAESVVADMNEAAIDPEATNLLEELHAENRSSEWLGRMQLTDEVQASEEPVSPSGVVTTLVLINGRLRSRRLDLATVDMVVVAGCHVAQRAAEKLKEDPKVQRLLAGRRVVWMQPAGRTLELDELEQWNAKFPATPMHVALRNSQWVGMDLTALPTFHVMKDGKVVASHRGWSRDGATPGDLLRMLKRHRRR</sequence>
<evidence type="ECO:0000313" key="2">
    <source>
        <dbReference type="Proteomes" id="UP001305421"/>
    </source>
</evidence>
<protein>
    <recommendedName>
        <fullName evidence="3">Thioredoxin domain-containing protein</fullName>
    </recommendedName>
</protein>
<dbReference type="Proteomes" id="UP001305421">
    <property type="component" value="Chromosome"/>
</dbReference>
<accession>A0ABY9YFP4</accession>
<evidence type="ECO:0008006" key="3">
    <source>
        <dbReference type="Google" id="ProtNLM"/>
    </source>
</evidence>
<organism evidence="1 2">
    <name type="scientific">Stenotrophomonas aracearum</name>
    <dbReference type="NCBI Taxonomy" id="3003272"/>
    <lineage>
        <taxon>Bacteria</taxon>
        <taxon>Pseudomonadati</taxon>
        <taxon>Pseudomonadota</taxon>
        <taxon>Gammaproteobacteria</taxon>
        <taxon>Lysobacterales</taxon>
        <taxon>Lysobacteraceae</taxon>
        <taxon>Stenotrophomonas</taxon>
    </lineage>
</organism>